<proteinExistence type="predicted"/>
<evidence type="ECO:0000313" key="3">
    <source>
        <dbReference type="Proteomes" id="UP000037923"/>
    </source>
</evidence>
<dbReference type="GeneID" id="26907882"/>
<dbReference type="VEuPathDB" id="TriTrypDB:LpyrH10_19_1480"/>
<organism evidence="2 3">
    <name type="scientific">Leptomonas pyrrhocoris</name>
    <name type="common">Firebug parasite</name>
    <dbReference type="NCBI Taxonomy" id="157538"/>
    <lineage>
        <taxon>Eukaryota</taxon>
        <taxon>Discoba</taxon>
        <taxon>Euglenozoa</taxon>
        <taxon>Kinetoplastea</taxon>
        <taxon>Metakinetoplastina</taxon>
        <taxon>Trypanosomatida</taxon>
        <taxon>Trypanosomatidae</taxon>
        <taxon>Leishmaniinae</taxon>
        <taxon>Leptomonas</taxon>
    </lineage>
</organism>
<name>A0A0M9FVK4_LEPPY</name>
<evidence type="ECO:0000313" key="2">
    <source>
        <dbReference type="EMBL" id="KPA76776.1"/>
    </source>
</evidence>
<gene>
    <name evidence="2" type="ORF">ABB37_07597</name>
</gene>
<feature type="region of interest" description="Disordered" evidence="1">
    <location>
        <begin position="245"/>
        <end position="267"/>
    </location>
</feature>
<reference evidence="2 3" key="1">
    <citation type="submission" date="2015-07" db="EMBL/GenBank/DDBJ databases">
        <title>High-quality genome of monoxenous trypanosomatid Leptomonas pyrrhocoris.</title>
        <authorList>
            <person name="Flegontov P."/>
            <person name="Butenko A."/>
            <person name="Firsov S."/>
            <person name="Vlcek C."/>
            <person name="Logacheva M.D."/>
            <person name="Field M."/>
            <person name="Filatov D."/>
            <person name="Flegontova O."/>
            <person name="Gerasimov E."/>
            <person name="Jackson A.P."/>
            <person name="Kelly S."/>
            <person name="Opperdoes F."/>
            <person name="O'Reilly A."/>
            <person name="Votypka J."/>
            <person name="Yurchenko V."/>
            <person name="Lukes J."/>
        </authorList>
    </citation>
    <scope>NUCLEOTIDE SEQUENCE [LARGE SCALE GENOMIC DNA]</scope>
    <source>
        <strain evidence="2">H10</strain>
    </source>
</reference>
<dbReference type="RefSeq" id="XP_015655215.1">
    <property type="nucleotide sequence ID" value="XM_015806293.1"/>
</dbReference>
<dbReference type="OMA" id="AWRAQWA"/>
<accession>A0A0M9FVK4</accession>
<comment type="caution">
    <text evidence="2">The sequence shown here is derived from an EMBL/GenBank/DDBJ whole genome shotgun (WGS) entry which is preliminary data.</text>
</comment>
<dbReference type="Proteomes" id="UP000037923">
    <property type="component" value="Unassembled WGS sequence"/>
</dbReference>
<protein>
    <submittedName>
        <fullName evidence="2">Uncharacterized protein</fullName>
    </submittedName>
</protein>
<evidence type="ECO:0000256" key="1">
    <source>
        <dbReference type="SAM" id="MobiDB-lite"/>
    </source>
</evidence>
<dbReference type="EMBL" id="LGTL01000019">
    <property type="protein sequence ID" value="KPA76776.1"/>
    <property type="molecule type" value="Genomic_DNA"/>
</dbReference>
<keyword evidence="3" id="KW-1185">Reference proteome</keyword>
<dbReference type="AlphaFoldDB" id="A0A0M9FVK4"/>
<dbReference type="OrthoDB" id="272603at2759"/>
<sequence length="329" mass="35742">MRLITHPSCRVVGAGLFPSSVGSPLSQAHRRVSIAGGGRGDLFKRHAAQYKAPWAGAARGIRHLSESTEPQDGQLHIRKLRSHIAYDHKYSGGGHHRPAIAAWSYIVPSLRKNVEVACTDVLYNTLLAGEVALSTPQQQQLREAQNLFRFELQQRIGLLEDSLAEAELSYLIQWPSLFQRVWLRLPVHLSKPGEGAAEYASNSTSIAVAFSASSCSSLAPSSAAPLPISTTVWASTTSSVASTLPATATATGRAPSSAGPDRTGSSFQSRLDRLTRHVVEFVEGELKALEMAAPSREDGAPRSRRQVALEAAWRAQWRSAVQWHLDELQ</sequence>